<keyword evidence="7" id="KW-0408">Iron</keyword>
<evidence type="ECO:0000256" key="4">
    <source>
        <dbReference type="ARBA" id="ARBA00022596"/>
    </source>
</evidence>
<name>A0A0E3LAB4_9EURY</name>
<comment type="similarity">
    <text evidence="3 8">Belongs to the [NiFe]/[NiFeSe] hydrogenase large subunit family.</text>
</comment>
<dbReference type="InterPro" id="IPR029014">
    <property type="entry name" value="NiFe-Hase_large"/>
</dbReference>
<dbReference type="GO" id="GO:0051911">
    <property type="term" value="F:Methanosarcina-phenazine hydrogenase activity"/>
    <property type="evidence" value="ECO:0007669"/>
    <property type="project" value="UniProtKB-EC"/>
</dbReference>
<dbReference type="GeneID" id="41605023"/>
<reference evidence="9 10" key="1">
    <citation type="submission" date="2014-07" db="EMBL/GenBank/DDBJ databases">
        <title>Methanogenic archaea and the global carbon cycle.</title>
        <authorList>
            <person name="Henriksen J.R."/>
            <person name="Luke J."/>
            <person name="Reinhart S."/>
            <person name="Benedict M.N."/>
            <person name="Youngblut N.D."/>
            <person name="Metcalf M.E."/>
            <person name="Whitaker R.J."/>
            <person name="Metcalf W.W."/>
        </authorList>
    </citation>
    <scope>NUCLEOTIDE SEQUENCE [LARGE SCALE GENOMIC DNA]</scope>
    <source>
        <strain evidence="9 10">HI350</strain>
    </source>
</reference>
<feature type="binding site" evidence="7">
    <location>
        <position position="576"/>
    </location>
    <ligand>
        <name>Fe cation</name>
        <dbReference type="ChEBI" id="CHEBI:24875"/>
    </ligand>
</feature>
<evidence type="ECO:0000256" key="1">
    <source>
        <dbReference type="ARBA" id="ARBA00001967"/>
    </source>
</evidence>
<dbReference type="InterPro" id="IPR050867">
    <property type="entry name" value="NiFe/NiFeSe_hydrgnase_LSU"/>
</dbReference>
<protein>
    <submittedName>
        <fullName evidence="9">Methanophenazine hydrogenase large subunit</fullName>
        <ecNumber evidence="9">1.12.98.3</ecNumber>
    </submittedName>
</protein>
<evidence type="ECO:0000313" key="10">
    <source>
        <dbReference type="Proteomes" id="UP000033092"/>
    </source>
</evidence>
<evidence type="ECO:0000256" key="7">
    <source>
        <dbReference type="PIRSR" id="PIRSR601501-1"/>
    </source>
</evidence>
<dbReference type="SUPFAM" id="SSF56762">
    <property type="entry name" value="HydB/Nqo4-like"/>
    <property type="match status" value="1"/>
</dbReference>
<evidence type="ECO:0000256" key="6">
    <source>
        <dbReference type="ARBA" id="ARBA00023002"/>
    </source>
</evidence>
<dbReference type="GeneID" id="24859877"/>
<evidence type="ECO:0000256" key="2">
    <source>
        <dbReference type="ARBA" id="ARBA00004196"/>
    </source>
</evidence>
<feature type="binding site" evidence="7">
    <location>
        <position position="61"/>
    </location>
    <ligand>
        <name>Ni(2+)</name>
        <dbReference type="ChEBI" id="CHEBI:49786"/>
    </ligand>
</feature>
<dbReference type="RefSeq" id="WP_048170745.1">
    <property type="nucleotide sequence ID" value="NZ_CP009507.1"/>
</dbReference>
<organism evidence="9 10">
    <name type="scientific">Methanosarcina siciliae HI350</name>
    <dbReference type="NCBI Taxonomy" id="1434119"/>
    <lineage>
        <taxon>Archaea</taxon>
        <taxon>Methanobacteriati</taxon>
        <taxon>Methanobacteriota</taxon>
        <taxon>Stenosarchaea group</taxon>
        <taxon>Methanomicrobia</taxon>
        <taxon>Methanosarcinales</taxon>
        <taxon>Methanosarcinaceae</taxon>
        <taxon>Methanosarcina</taxon>
    </lineage>
</organism>
<dbReference type="GO" id="GO:0008901">
    <property type="term" value="F:ferredoxin hydrogenase activity"/>
    <property type="evidence" value="ECO:0007669"/>
    <property type="project" value="InterPro"/>
</dbReference>
<keyword evidence="6 8" id="KW-0560">Oxidoreductase</keyword>
<evidence type="ECO:0000256" key="5">
    <source>
        <dbReference type="ARBA" id="ARBA00022723"/>
    </source>
</evidence>
<sequence length="595" mass="64588">MVNVTVDPLTRIEGHLRLSTEVDADGVISDAQSSCLMFRGFERILQNQDPRDAALLVQRICGVCPTSHSLTAANALDDLFGVADTIPKDALVARNINQALNFLASHATHIYILWGPDLANPAYRDVLTPLGETGTAVWKEMVGRFAPISYKIDGESVPVGSSYLAAIPEKKRLQEAIAVIGGKMPHQVTSYPGGYTYKPNIADIGKLSSYYLQVMDFVSSYTLRVPFDTWIENTYKASSPQKAVNFVVEHLTGLVDKSVTSNDFSREAGWGDTEFYAAFGSELVGETLLGLPASLKHDNIGGYSDPSKIDFLAYGGFFNPENGDGYDPSSPAGDRFLTSGIVTGNLEYQNLDASKITESVAHAFYEDTDDLHPSNGETNPLTDPDAIRFDQGSDSRYSWSKAPRYEGIPCEVGPLARMLAAKEPLVTGLALAFNENGYSAANVYTRMVARIQETAIIANELLKWVTEDYDPNGRIAVDTDLSMAKDSTGMGLWEAPRGALGHWVSTDSNSKVINYQPVVPSTWNLSPRDSAGVPGPLEQSLIGAKINAVENSLGVNYTNPVNILHIGRSYDPCVSCAVHTIDLTGKNTPRTLRIV</sequence>
<keyword evidence="7" id="KW-0460">Magnesium</keyword>
<dbReference type="InterPro" id="IPR001501">
    <property type="entry name" value="Ni-dep_hyd_lsu"/>
</dbReference>
<dbReference type="Proteomes" id="UP000033092">
    <property type="component" value="Chromosome"/>
</dbReference>
<feature type="binding site" evidence="7">
    <location>
        <position position="64"/>
    </location>
    <ligand>
        <name>Fe cation</name>
        <dbReference type="ChEBI" id="CHEBI:24875"/>
    </ligand>
</feature>
<feature type="binding site" evidence="7">
    <location>
        <position position="64"/>
    </location>
    <ligand>
        <name>Ni(2+)</name>
        <dbReference type="ChEBI" id="CHEBI:49786"/>
    </ligand>
</feature>
<comment type="cofactor">
    <cofactor evidence="7">
        <name>Fe cation</name>
        <dbReference type="ChEBI" id="CHEBI:24875"/>
    </cofactor>
</comment>
<feature type="binding site" evidence="7">
    <location>
        <position position="579"/>
    </location>
    <ligand>
        <name>Mg(2+)</name>
        <dbReference type="ChEBI" id="CHEBI:18420"/>
    </ligand>
</feature>
<dbReference type="EC" id="1.12.98.3" evidence="9"/>
<dbReference type="PANTHER" id="PTHR42958:SF4">
    <property type="entry name" value="HYDROGENASE EXPRESSION_FORMATION PROTEIN HUPK"/>
    <property type="match status" value="1"/>
</dbReference>
<dbReference type="Pfam" id="PF00374">
    <property type="entry name" value="NiFeSe_Hases"/>
    <property type="match status" value="2"/>
</dbReference>
<gene>
    <name evidence="9" type="ORF">MSSIH_1036</name>
</gene>
<dbReference type="PANTHER" id="PTHR42958">
    <property type="entry name" value="HYDROGENASE-2 LARGE CHAIN"/>
    <property type="match status" value="1"/>
</dbReference>
<comment type="cofactor">
    <cofactor evidence="1 7">
        <name>Ni(2+)</name>
        <dbReference type="ChEBI" id="CHEBI:49786"/>
    </cofactor>
</comment>
<dbReference type="PROSITE" id="PS00507">
    <property type="entry name" value="NI_HGENASE_L_1"/>
    <property type="match status" value="1"/>
</dbReference>
<dbReference type="KEGG" id="msz:MSSIH_1036"/>
<keyword evidence="5 7" id="KW-0479">Metal-binding</keyword>
<keyword evidence="4 7" id="KW-0533">Nickel</keyword>
<dbReference type="PATRIC" id="fig|1434119.4.peg.1308"/>
<proteinExistence type="inferred from homology"/>
<dbReference type="AlphaFoldDB" id="A0A0E3LAB4"/>
<dbReference type="EMBL" id="CP009507">
    <property type="protein sequence ID" value="AKB31726.1"/>
    <property type="molecule type" value="Genomic_DNA"/>
</dbReference>
<dbReference type="HOGENOM" id="CLU_030087_0_0_2"/>
<comment type="subcellular location">
    <subcellularLocation>
        <location evidence="2">Cell envelope</location>
    </subcellularLocation>
</comment>
<feature type="binding site" evidence="7">
    <location>
        <position position="42"/>
    </location>
    <ligand>
        <name>Mg(2+)</name>
        <dbReference type="ChEBI" id="CHEBI:18420"/>
    </ligand>
</feature>
<dbReference type="InterPro" id="IPR018194">
    <property type="entry name" value="Ni-dep_hyd_lsu_Ni_BS"/>
</dbReference>
<accession>A0A0E3LAB4</accession>
<dbReference type="GO" id="GO:0016151">
    <property type="term" value="F:nickel cation binding"/>
    <property type="evidence" value="ECO:0007669"/>
    <property type="project" value="InterPro"/>
</dbReference>
<evidence type="ECO:0000313" key="9">
    <source>
        <dbReference type="EMBL" id="AKB31726.1"/>
    </source>
</evidence>
<feature type="binding site" evidence="7">
    <location>
        <position position="573"/>
    </location>
    <ligand>
        <name>Ni(2+)</name>
        <dbReference type="ChEBI" id="CHEBI:49786"/>
    </ligand>
</feature>
<evidence type="ECO:0000256" key="8">
    <source>
        <dbReference type="RuleBase" id="RU003896"/>
    </source>
</evidence>
<dbReference type="Gene3D" id="1.10.645.10">
    <property type="entry name" value="Cytochrome-c3 Hydrogenase, chain B"/>
    <property type="match status" value="1"/>
</dbReference>
<evidence type="ECO:0000256" key="3">
    <source>
        <dbReference type="ARBA" id="ARBA00009292"/>
    </source>
</evidence>
<dbReference type="PROSITE" id="PS00508">
    <property type="entry name" value="NI_HGENASE_L_2"/>
    <property type="match status" value="1"/>
</dbReference>